<accession>A0A0D1YR19</accession>
<dbReference type="PANTHER" id="PTHR43544:SF7">
    <property type="entry name" value="NADB-LER2"/>
    <property type="match status" value="1"/>
</dbReference>
<reference evidence="4 5" key="1">
    <citation type="submission" date="2015-01" db="EMBL/GenBank/DDBJ databases">
        <title>The Genome Sequence of Exophiala sideris CBS121828.</title>
        <authorList>
            <consortium name="The Broad Institute Genomics Platform"/>
            <person name="Cuomo C."/>
            <person name="de Hoog S."/>
            <person name="Gorbushina A."/>
            <person name="Stielow B."/>
            <person name="Teixiera M."/>
            <person name="Abouelleil A."/>
            <person name="Chapman S.B."/>
            <person name="Priest M."/>
            <person name="Young S.K."/>
            <person name="Wortman J."/>
            <person name="Nusbaum C."/>
            <person name="Birren B."/>
        </authorList>
    </citation>
    <scope>NUCLEOTIDE SEQUENCE [LARGE SCALE GENOMIC DNA]</scope>
    <source>
        <strain evidence="4 5">CBS 121828</strain>
    </source>
</reference>
<name>A0A0D1YR19_9EURO</name>
<evidence type="ECO:0000256" key="3">
    <source>
        <dbReference type="ARBA" id="ARBA00023002"/>
    </source>
</evidence>
<dbReference type="SUPFAM" id="SSF51735">
    <property type="entry name" value="NAD(P)-binding Rossmann-fold domains"/>
    <property type="match status" value="1"/>
</dbReference>
<dbReference type="Proteomes" id="UP000053599">
    <property type="component" value="Unassembled WGS sequence"/>
</dbReference>
<dbReference type="OrthoDB" id="414175at2759"/>
<organism evidence="4 5">
    <name type="scientific">Exophiala sideris</name>
    <dbReference type="NCBI Taxonomy" id="1016849"/>
    <lineage>
        <taxon>Eukaryota</taxon>
        <taxon>Fungi</taxon>
        <taxon>Dikarya</taxon>
        <taxon>Ascomycota</taxon>
        <taxon>Pezizomycotina</taxon>
        <taxon>Eurotiomycetes</taxon>
        <taxon>Chaetothyriomycetidae</taxon>
        <taxon>Chaetothyriales</taxon>
        <taxon>Herpotrichiellaceae</taxon>
        <taxon>Exophiala</taxon>
    </lineage>
</organism>
<dbReference type="PANTHER" id="PTHR43544">
    <property type="entry name" value="SHORT-CHAIN DEHYDROGENASE/REDUCTASE"/>
    <property type="match status" value="1"/>
</dbReference>
<dbReference type="EMBL" id="KN846952">
    <property type="protein sequence ID" value="KIV83839.1"/>
    <property type="molecule type" value="Genomic_DNA"/>
</dbReference>
<evidence type="ECO:0008006" key="6">
    <source>
        <dbReference type="Google" id="ProtNLM"/>
    </source>
</evidence>
<keyword evidence="3" id="KW-0560">Oxidoreductase</keyword>
<keyword evidence="2" id="KW-0521">NADP</keyword>
<dbReference type="GO" id="GO:0016491">
    <property type="term" value="F:oxidoreductase activity"/>
    <property type="evidence" value="ECO:0007669"/>
    <property type="project" value="UniProtKB-KW"/>
</dbReference>
<comment type="similarity">
    <text evidence="1">Belongs to the short-chain dehydrogenases/reductases (SDR) family.</text>
</comment>
<dbReference type="InterPro" id="IPR002347">
    <property type="entry name" value="SDR_fam"/>
</dbReference>
<dbReference type="InterPro" id="IPR036291">
    <property type="entry name" value="NAD(P)-bd_dom_sf"/>
</dbReference>
<dbReference type="AlphaFoldDB" id="A0A0D1YR19"/>
<protein>
    <recommendedName>
        <fullName evidence="6">Ketoreductase (KR) domain-containing protein</fullName>
    </recommendedName>
</protein>
<gene>
    <name evidence="4" type="ORF">PV11_05828</name>
</gene>
<dbReference type="HOGENOM" id="CLU_010194_9_1_1"/>
<evidence type="ECO:0000313" key="5">
    <source>
        <dbReference type="Proteomes" id="UP000053599"/>
    </source>
</evidence>
<sequence>MTTIYLITGANRGIGRGLTDLILRRPDSTVIALVRDPEDETTKSLVASSPDAKRLLILPYDAKQHDSAAKAVSALETTHSIKHLDVVIANAGALLWHGPAINTPADAIHESITVNTIGPLLLFRACLPLMQSSAAPKFIAISSAIGSTGQIPQFAQSQTLPYGISKAALNHTFGKLSVDHPEIVIELLTPGPVLTDLMREFQAGFEERVKKDPSLLKRFTPIDQVCEGLMNQIDSASKESSGEFRDWTGEVVPW</sequence>
<dbReference type="Gene3D" id="3.40.50.720">
    <property type="entry name" value="NAD(P)-binding Rossmann-like Domain"/>
    <property type="match status" value="1"/>
</dbReference>
<dbReference type="PRINTS" id="PR00081">
    <property type="entry name" value="GDHRDH"/>
</dbReference>
<evidence type="ECO:0000256" key="2">
    <source>
        <dbReference type="ARBA" id="ARBA00022857"/>
    </source>
</evidence>
<evidence type="ECO:0000313" key="4">
    <source>
        <dbReference type="EMBL" id="KIV83839.1"/>
    </source>
</evidence>
<dbReference type="GO" id="GO:0005737">
    <property type="term" value="C:cytoplasm"/>
    <property type="evidence" value="ECO:0007669"/>
    <property type="project" value="TreeGrafter"/>
</dbReference>
<dbReference type="InterPro" id="IPR051468">
    <property type="entry name" value="Fungal_SecMetab_SDRs"/>
</dbReference>
<dbReference type="CDD" id="cd05325">
    <property type="entry name" value="carb_red_sniffer_like_SDR_c"/>
    <property type="match status" value="1"/>
</dbReference>
<evidence type="ECO:0000256" key="1">
    <source>
        <dbReference type="ARBA" id="ARBA00006484"/>
    </source>
</evidence>
<dbReference type="Pfam" id="PF00106">
    <property type="entry name" value="adh_short"/>
    <property type="match status" value="1"/>
</dbReference>
<proteinExistence type="inferred from homology"/>